<comment type="caution">
    <text evidence="10">The sequence shown here is derived from an EMBL/GenBank/DDBJ whole genome shotgun (WGS) entry which is preliminary data.</text>
</comment>
<dbReference type="AlphaFoldDB" id="A0AAW1RPM4"/>
<evidence type="ECO:0000256" key="2">
    <source>
        <dbReference type="ARBA" id="ARBA00022516"/>
    </source>
</evidence>
<dbReference type="GO" id="GO:0043337">
    <property type="term" value="F:cardiolipin synthase (CMP-forming)"/>
    <property type="evidence" value="ECO:0007669"/>
    <property type="project" value="TreeGrafter"/>
</dbReference>
<dbReference type="GO" id="GO:0008444">
    <property type="term" value="F:CDP-diacylglycerol-glycerol-3-phosphate 3-phosphatidyltransferase activity"/>
    <property type="evidence" value="ECO:0007669"/>
    <property type="project" value="InterPro"/>
</dbReference>
<keyword evidence="8" id="KW-0594">Phospholipid biosynthesis</keyword>
<evidence type="ECO:0000256" key="5">
    <source>
        <dbReference type="ARBA" id="ARBA00022989"/>
    </source>
</evidence>
<reference evidence="10 11" key="1">
    <citation type="journal article" date="2024" name="Nat. Commun.">
        <title>Phylogenomics reveals the evolutionary origins of lichenization in chlorophyte algae.</title>
        <authorList>
            <person name="Puginier C."/>
            <person name="Libourel C."/>
            <person name="Otte J."/>
            <person name="Skaloud P."/>
            <person name="Haon M."/>
            <person name="Grisel S."/>
            <person name="Petersen M."/>
            <person name="Berrin J.G."/>
            <person name="Delaux P.M."/>
            <person name="Dal Grande F."/>
            <person name="Keller J."/>
        </authorList>
    </citation>
    <scope>NUCLEOTIDE SEQUENCE [LARGE SCALE GENOMIC DNA]</scope>
    <source>
        <strain evidence="10 11">SAG 245.80</strain>
    </source>
</reference>
<dbReference type="PANTHER" id="PTHR14269:SF60">
    <property type="entry name" value="CARDIOLIPIN SYNTHASE (CMP-FORMING)"/>
    <property type="match status" value="1"/>
</dbReference>
<evidence type="ECO:0000313" key="11">
    <source>
        <dbReference type="Proteomes" id="UP001445335"/>
    </source>
</evidence>
<evidence type="ECO:0000256" key="1">
    <source>
        <dbReference type="ARBA" id="ARBA00004141"/>
    </source>
</evidence>
<keyword evidence="9" id="KW-1208">Phospholipid metabolism</keyword>
<evidence type="ECO:0000256" key="3">
    <source>
        <dbReference type="ARBA" id="ARBA00022679"/>
    </source>
</evidence>
<keyword evidence="7" id="KW-0472">Membrane</keyword>
<organism evidence="10 11">
    <name type="scientific">Elliptochloris bilobata</name>
    <dbReference type="NCBI Taxonomy" id="381761"/>
    <lineage>
        <taxon>Eukaryota</taxon>
        <taxon>Viridiplantae</taxon>
        <taxon>Chlorophyta</taxon>
        <taxon>core chlorophytes</taxon>
        <taxon>Trebouxiophyceae</taxon>
        <taxon>Trebouxiophyceae incertae sedis</taxon>
        <taxon>Elliptochloris clade</taxon>
        <taxon>Elliptochloris</taxon>
    </lineage>
</organism>
<dbReference type="Pfam" id="PF01066">
    <property type="entry name" value="CDP-OH_P_transf"/>
    <property type="match status" value="1"/>
</dbReference>
<comment type="subcellular location">
    <subcellularLocation>
        <location evidence="1">Membrane</location>
        <topology evidence="1">Multi-pass membrane protein</topology>
    </subcellularLocation>
</comment>
<dbReference type="PANTHER" id="PTHR14269">
    <property type="entry name" value="CDP-DIACYLGLYCEROL--GLYCEROL-3-PHOSPHATE 3-PHOSPHATIDYLTRANSFERASE-RELATED"/>
    <property type="match status" value="1"/>
</dbReference>
<keyword evidence="6" id="KW-0443">Lipid metabolism</keyword>
<dbReference type="InterPro" id="IPR000462">
    <property type="entry name" value="CDP-OH_P_trans"/>
</dbReference>
<dbReference type="InterPro" id="IPR004570">
    <property type="entry name" value="Phosphatidylglycerol_P_synth"/>
</dbReference>
<evidence type="ECO:0000313" key="10">
    <source>
        <dbReference type="EMBL" id="KAK9836085.1"/>
    </source>
</evidence>
<evidence type="ECO:0000256" key="9">
    <source>
        <dbReference type="ARBA" id="ARBA00023264"/>
    </source>
</evidence>
<evidence type="ECO:0000256" key="8">
    <source>
        <dbReference type="ARBA" id="ARBA00023209"/>
    </source>
</evidence>
<dbReference type="Proteomes" id="UP001445335">
    <property type="component" value="Unassembled WGS sequence"/>
</dbReference>
<gene>
    <name evidence="10" type="ORF">WJX81_000056</name>
</gene>
<accession>A0AAW1RPM4</accession>
<dbReference type="GO" id="GO:0005739">
    <property type="term" value="C:mitochondrion"/>
    <property type="evidence" value="ECO:0007669"/>
    <property type="project" value="TreeGrafter"/>
</dbReference>
<proteinExistence type="predicted"/>
<dbReference type="GO" id="GO:0032049">
    <property type="term" value="P:cardiolipin biosynthetic process"/>
    <property type="evidence" value="ECO:0007669"/>
    <property type="project" value="TreeGrafter"/>
</dbReference>
<dbReference type="InterPro" id="IPR050324">
    <property type="entry name" value="CDP-alcohol_PTase-I"/>
</dbReference>
<protein>
    <recommendedName>
        <fullName evidence="12">Cardiolipin synthase</fullName>
    </recommendedName>
</protein>
<sequence length="235" mass="24404">MRSTPVYAGVEAGRQAPADVRLAAQAEALVAGDAWVNLPNAISAARALSGPGVAWLILEGHNGAALGALALAGASDWADGYVAKRWGQASVVGSYLDPAADKVLIGCTVAALAWQGALPAWLAALILGRDALLVGGAFVHRYRALGWRARGWSEFFRITSARAFSVPPAPFVRPLLVSKANTVLQLGLVAGCVARSWYGWPPEQALWALGAATGVTTVASCAAYVRAYLNGTLLK</sequence>
<keyword evidence="2" id="KW-0444">Lipid biosynthesis</keyword>
<evidence type="ECO:0008006" key="12">
    <source>
        <dbReference type="Google" id="ProtNLM"/>
    </source>
</evidence>
<evidence type="ECO:0000256" key="6">
    <source>
        <dbReference type="ARBA" id="ARBA00023098"/>
    </source>
</evidence>
<keyword evidence="11" id="KW-1185">Reference proteome</keyword>
<dbReference type="InterPro" id="IPR043130">
    <property type="entry name" value="CDP-OH_PTrfase_TM_dom"/>
</dbReference>
<keyword evidence="3" id="KW-0808">Transferase</keyword>
<keyword evidence="4" id="KW-0812">Transmembrane</keyword>
<dbReference type="EMBL" id="JALJOU010000026">
    <property type="protein sequence ID" value="KAK9836085.1"/>
    <property type="molecule type" value="Genomic_DNA"/>
</dbReference>
<dbReference type="GO" id="GO:0016020">
    <property type="term" value="C:membrane"/>
    <property type="evidence" value="ECO:0007669"/>
    <property type="project" value="UniProtKB-SubCell"/>
</dbReference>
<dbReference type="PIRSF" id="PIRSF000847">
    <property type="entry name" value="Phos_ph_gly_syn"/>
    <property type="match status" value="1"/>
</dbReference>
<name>A0AAW1RPM4_9CHLO</name>
<dbReference type="Gene3D" id="1.20.120.1760">
    <property type="match status" value="1"/>
</dbReference>
<evidence type="ECO:0000256" key="4">
    <source>
        <dbReference type="ARBA" id="ARBA00022692"/>
    </source>
</evidence>
<evidence type="ECO:0000256" key="7">
    <source>
        <dbReference type="ARBA" id="ARBA00023136"/>
    </source>
</evidence>
<keyword evidence="5" id="KW-1133">Transmembrane helix</keyword>